<dbReference type="InterPro" id="IPR013078">
    <property type="entry name" value="His_Pase_superF_clade-1"/>
</dbReference>
<proteinExistence type="predicted"/>
<reference evidence="2" key="1">
    <citation type="journal article" date="2019" name="Int. J. Syst. Evol. Microbiol.">
        <title>The Global Catalogue of Microorganisms (GCM) 10K type strain sequencing project: providing services to taxonomists for standard genome sequencing and annotation.</title>
        <authorList>
            <consortium name="The Broad Institute Genomics Platform"/>
            <consortium name="The Broad Institute Genome Sequencing Center for Infectious Disease"/>
            <person name="Wu L."/>
            <person name="Ma J."/>
        </authorList>
    </citation>
    <scope>NUCLEOTIDE SEQUENCE [LARGE SCALE GENOMIC DNA]</scope>
    <source>
        <strain evidence="2">CGMCC 4.1469</strain>
    </source>
</reference>
<keyword evidence="2" id="KW-1185">Reference proteome</keyword>
<dbReference type="PIRSF" id="PIRSF000709">
    <property type="entry name" value="6PFK_2-Ptase"/>
    <property type="match status" value="1"/>
</dbReference>
<dbReference type="EMBL" id="JBHSMQ010000010">
    <property type="protein sequence ID" value="MFC5457414.1"/>
    <property type="molecule type" value="Genomic_DNA"/>
</dbReference>
<dbReference type="Gene3D" id="3.40.50.1240">
    <property type="entry name" value="Phosphoglycerate mutase-like"/>
    <property type="match status" value="1"/>
</dbReference>
<dbReference type="SUPFAM" id="SSF53254">
    <property type="entry name" value="Phosphoglycerate mutase-like"/>
    <property type="match status" value="1"/>
</dbReference>
<evidence type="ECO:0000313" key="2">
    <source>
        <dbReference type="Proteomes" id="UP001596052"/>
    </source>
</evidence>
<dbReference type="RefSeq" id="WP_377170694.1">
    <property type="nucleotide sequence ID" value="NZ_JBHSMQ010000010.1"/>
</dbReference>
<comment type="caution">
    <text evidence="1">The sequence shown here is derived from an EMBL/GenBank/DDBJ whole genome shotgun (WGS) entry which is preliminary data.</text>
</comment>
<dbReference type="Proteomes" id="UP001596052">
    <property type="component" value="Unassembled WGS sequence"/>
</dbReference>
<organism evidence="1 2">
    <name type="scientific">Prosthecobacter fluviatilis</name>
    <dbReference type="NCBI Taxonomy" id="445931"/>
    <lineage>
        <taxon>Bacteria</taxon>
        <taxon>Pseudomonadati</taxon>
        <taxon>Verrucomicrobiota</taxon>
        <taxon>Verrucomicrobiia</taxon>
        <taxon>Verrucomicrobiales</taxon>
        <taxon>Verrucomicrobiaceae</taxon>
        <taxon>Prosthecobacter</taxon>
    </lineage>
</organism>
<dbReference type="InterPro" id="IPR050275">
    <property type="entry name" value="PGM_Phosphatase"/>
</dbReference>
<dbReference type="PANTHER" id="PTHR48100">
    <property type="entry name" value="BROAD-SPECIFICITY PHOSPHATASE YOR283W-RELATED"/>
    <property type="match status" value="1"/>
</dbReference>
<accession>A0ABW0KVL3</accession>
<dbReference type="CDD" id="cd07067">
    <property type="entry name" value="HP_PGM_like"/>
    <property type="match status" value="1"/>
</dbReference>
<protein>
    <submittedName>
        <fullName evidence="1">Histidine phosphatase family protein</fullName>
    </submittedName>
</protein>
<gene>
    <name evidence="1" type="ORF">ACFQDI_21280</name>
</gene>
<sequence length="216" mass="24284">MKSHLPGHPMQIYLIRHGEVEEKYHKVFGGSRIDMALSPRGLKMGEAAAEWLKDTKLDALYASPMLRVQQTLAPLAAQRGLEPQILTGLREMDFGDWTGNRWDEVQTKFGMSAFDWLEIIESNGLPNGENIESLKARVRESMLQIIHAHPHGKVAVYCHGGIIRVILALLLEVPLAHLAHFNIEYGSISLVELLPDRKHAVEIELLNFQPPIMQAS</sequence>
<dbReference type="InterPro" id="IPR029033">
    <property type="entry name" value="His_PPase_superfam"/>
</dbReference>
<evidence type="ECO:0000313" key="1">
    <source>
        <dbReference type="EMBL" id="MFC5457414.1"/>
    </source>
</evidence>
<dbReference type="PANTHER" id="PTHR48100:SF1">
    <property type="entry name" value="HISTIDINE PHOSPHATASE FAMILY PROTEIN-RELATED"/>
    <property type="match status" value="1"/>
</dbReference>
<name>A0ABW0KVL3_9BACT</name>
<dbReference type="Pfam" id="PF00300">
    <property type="entry name" value="His_Phos_1"/>
    <property type="match status" value="1"/>
</dbReference>
<dbReference type="SMART" id="SM00855">
    <property type="entry name" value="PGAM"/>
    <property type="match status" value="1"/>
</dbReference>